<dbReference type="SMART" id="SM00278">
    <property type="entry name" value="HhH1"/>
    <property type="match status" value="2"/>
</dbReference>
<keyword evidence="3 6" id="KW-0238">DNA-binding</keyword>
<dbReference type="AlphaFoldDB" id="A0A6N8FUQ4"/>
<evidence type="ECO:0000313" key="8">
    <source>
        <dbReference type="EMBL" id="MUL36504.1"/>
    </source>
</evidence>
<evidence type="ECO:0000256" key="3">
    <source>
        <dbReference type="ARBA" id="ARBA00023125"/>
    </source>
</evidence>
<dbReference type="Pfam" id="PF14520">
    <property type="entry name" value="HHH_5"/>
    <property type="match status" value="1"/>
</dbReference>
<dbReference type="Gene3D" id="1.10.150.20">
    <property type="entry name" value="5' to 3' exonuclease, C-terminal subdomain"/>
    <property type="match status" value="1"/>
</dbReference>
<dbReference type="OrthoDB" id="5293449at2"/>
<gene>
    <name evidence="6" type="primary">ruvA</name>
    <name evidence="8" type="ORF">BWI75_09115</name>
</gene>
<protein>
    <recommendedName>
        <fullName evidence="6">Holliday junction branch migration complex subunit RuvA</fullName>
    </recommendedName>
</protein>
<dbReference type="SUPFAM" id="SSF47781">
    <property type="entry name" value="RuvA domain 2-like"/>
    <property type="match status" value="1"/>
</dbReference>
<dbReference type="InterPro" id="IPR036267">
    <property type="entry name" value="RuvA_C_sf"/>
</dbReference>
<dbReference type="Pfam" id="PF07499">
    <property type="entry name" value="RuvA_C"/>
    <property type="match status" value="1"/>
</dbReference>
<evidence type="ECO:0000259" key="7">
    <source>
        <dbReference type="SMART" id="SM00278"/>
    </source>
</evidence>
<accession>A0A6N8FUQ4</accession>
<keyword evidence="2 6" id="KW-0227">DNA damage</keyword>
<dbReference type="GO" id="GO:0048476">
    <property type="term" value="C:Holliday junction resolvase complex"/>
    <property type="evidence" value="ECO:0007669"/>
    <property type="project" value="UniProtKB-UniRule"/>
</dbReference>
<comment type="subunit">
    <text evidence="6">Homotetramer. Forms an RuvA(8)-RuvB(12)-Holliday junction (HJ) complex. HJ DNA is sandwiched between 2 RuvA tetramers; dsDNA enters through RuvA and exits via RuvB. An RuvB hexamer assembles on each DNA strand where it exits the tetramer. Each RuvB hexamer is contacted by two RuvA subunits (via domain III) on 2 adjacent RuvB subunits; this complex drives branch migration. In the full resolvosome a probable DNA-RuvA(4)-RuvB(12)-RuvC(2) complex forms which resolves the HJ.</text>
</comment>
<dbReference type="EMBL" id="NAPY01000011">
    <property type="protein sequence ID" value="MUL36504.1"/>
    <property type="molecule type" value="Genomic_DNA"/>
</dbReference>
<evidence type="ECO:0000256" key="5">
    <source>
        <dbReference type="ARBA" id="ARBA00023204"/>
    </source>
</evidence>
<organism evidence="8 9">
    <name type="scientific">Gloeocapsopsis dulcis AAB1 = 1H9</name>
    <dbReference type="NCBI Taxonomy" id="1433147"/>
    <lineage>
        <taxon>Bacteria</taxon>
        <taxon>Bacillati</taxon>
        <taxon>Cyanobacteriota</taxon>
        <taxon>Cyanophyceae</taxon>
        <taxon>Oscillatoriophycideae</taxon>
        <taxon>Chroococcales</taxon>
        <taxon>Chroococcaceae</taxon>
        <taxon>Gloeocapsopsis</taxon>
        <taxon>Gloeocapsopsis dulcis</taxon>
    </lineage>
</organism>
<dbReference type="GO" id="GO:0005524">
    <property type="term" value="F:ATP binding"/>
    <property type="evidence" value="ECO:0007669"/>
    <property type="project" value="InterPro"/>
</dbReference>
<name>A0A6N8FUQ4_9CHRO</name>
<keyword evidence="4 6" id="KW-0233">DNA recombination</keyword>
<feature type="domain" description="Helix-hairpin-helix DNA-binding motif class 1" evidence="7">
    <location>
        <begin position="113"/>
        <end position="132"/>
    </location>
</feature>
<dbReference type="Gene3D" id="1.10.8.10">
    <property type="entry name" value="DNA helicase RuvA subunit, C-terminal domain"/>
    <property type="match status" value="1"/>
</dbReference>
<dbReference type="InterPro" id="IPR003583">
    <property type="entry name" value="Hlx-hairpin-Hlx_DNA-bd_motif"/>
</dbReference>
<comment type="similarity">
    <text evidence="6">Belongs to the RuvA family.</text>
</comment>
<sequence length="208" mass="22239">MISYLKGVIAGVDKSNSNRVILTLDVNQIGYDLQISARFAEELPAVGETVQVFTHLQMREEQPLLYGFSSTAQRDLFRQLISVSGIGAQLAIALLDTLDLPDLVQAIVSGNTQLLIQAPGVGGRTAERISLELKKKLADWRTTTGVVAVTSGGPPPAILEDVQMTLLALGYSASEVSQAITAVSDSVILQQNANAEDWIRQAIAHLSG</sequence>
<comment type="function">
    <text evidence="6">The RuvA-RuvB-RuvC complex processes Holliday junction (HJ) DNA during genetic recombination and DNA repair, while the RuvA-RuvB complex plays an important role in the rescue of blocked DNA replication forks via replication fork reversal (RFR). RuvA specifically binds to HJ cruciform DNA, conferring on it an open structure. The RuvB hexamer acts as an ATP-dependent pump, pulling dsDNA into and through the RuvAB complex. HJ branch migration allows RuvC to scan DNA until it finds its consensus sequence, where it cleaves and resolves the cruciform DNA.</text>
</comment>
<dbReference type="RefSeq" id="WP_105218787.1">
    <property type="nucleotide sequence ID" value="NZ_CAWNSU010000012.1"/>
</dbReference>
<comment type="subcellular location">
    <subcellularLocation>
        <location evidence="6">Cytoplasm</location>
    </subcellularLocation>
</comment>
<keyword evidence="9" id="KW-1185">Reference proteome</keyword>
<comment type="caution">
    <text evidence="8">The sequence shown here is derived from an EMBL/GenBank/DDBJ whole genome shotgun (WGS) entry which is preliminary data.</text>
</comment>
<proteinExistence type="inferred from homology"/>
<dbReference type="HAMAP" id="MF_00031">
    <property type="entry name" value="DNA_HJ_migration_RuvA"/>
    <property type="match status" value="1"/>
</dbReference>
<dbReference type="GO" id="GO:0006310">
    <property type="term" value="P:DNA recombination"/>
    <property type="evidence" value="ECO:0007669"/>
    <property type="project" value="UniProtKB-UniRule"/>
</dbReference>
<dbReference type="InterPro" id="IPR010994">
    <property type="entry name" value="RuvA_2-like"/>
</dbReference>
<dbReference type="GO" id="GO:0009379">
    <property type="term" value="C:Holliday junction helicase complex"/>
    <property type="evidence" value="ECO:0007669"/>
    <property type="project" value="InterPro"/>
</dbReference>
<reference evidence="8 9" key="1">
    <citation type="journal article" date="2019" name="Front. Microbiol.">
        <title>Genomic Features for Desiccation Tolerance and Sugar Biosynthesis in the Extremophile Gloeocapsopsis sp. UTEX B3054.</title>
        <authorList>
            <person name="Urrejola C."/>
            <person name="Alcorta J."/>
            <person name="Salas L."/>
            <person name="Vasquez M."/>
            <person name="Polz M.F."/>
            <person name="Vicuna R."/>
            <person name="Diez B."/>
        </authorList>
    </citation>
    <scope>NUCLEOTIDE SEQUENCE [LARGE SCALE GENOMIC DNA]</scope>
    <source>
        <strain evidence="8 9">1H9</strain>
    </source>
</reference>
<feature type="domain" description="Helix-hairpin-helix DNA-binding motif class 1" evidence="7">
    <location>
        <begin position="78"/>
        <end position="97"/>
    </location>
</feature>
<comment type="caution">
    <text evidence="6">Lacks conserved residue(s) required for the propagation of feature annotation.</text>
</comment>
<dbReference type="Proteomes" id="UP000441797">
    <property type="component" value="Unassembled WGS sequence"/>
</dbReference>
<dbReference type="Gene3D" id="2.40.50.140">
    <property type="entry name" value="Nucleic acid-binding proteins"/>
    <property type="match status" value="1"/>
</dbReference>
<evidence type="ECO:0000256" key="6">
    <source>
        <dbReference type="HAMAP-Rule" id="MF_00031"/>
    </source>
</evidence>
<evidence type="ECO:0000256" key="2">
    <source>
        <dbReference type="ARBA" id="ARBA00022763"/>
    </source>
</evidence>
<dbReference type="GO" id="GO:0000400">
    <property type="term" value="F:four-way junction DNA binding"/>
    <property type="evidence" value="ECO:0007669"/>
    <property type="project" value="UniProtKB-UniRule"/>
</dbReference>
<dbReference type="Pfam" id="PF01330">
    <property type="entry name" value="RuvA_N"/>
    <property type="match status" value="1"/>
</dbReference>
<feature type="region of interest" description="Domain III" evidence="6">
    <location>
        <begin position="158"/>
        <end position="208"/>
    </location>
</feature>
<dbReference type="InterPro" id="IPR000085">
    <property type="entry name" value="RuvA"/>
</dbReference>
<dbReference type="InterPro" id="IPR013849">
    <property type="entry name" value="DNA_helicase_Holl-junc_RuvA_I"/>
</dbReference>
<dbReference type="CDD" id="cd14332">
    <property type="entry name" value="UBA_RuvA_C"/>
    <property type="match status" value="1"/>
</dbReference>
<dbReference type="GO" id="GO:0009378">
    <property type="term" value="F:four-way junction helicase activity"/>
    <property type="evidence" value="ECO:0007669"/>
    <property type="project" value="InterPro"/>
</dbReference>
<dbReference type="SUPFAM" id="SSF46929">
    <property type="entry name" value="DNA helicase RuvA subunit, C-terminal domain"/>
    <property type="match status" value="1"/>
</dbReference>
<dbReference type="SUPFAM" id="SSF50249">
    <property type="entry name" value="Nucleic acid-binding proteins"/>
    <property type="match status" value="1"/>
</dbReference>
<evidence type="ECO:0000256" key="4">
    <source>
        <dbReference type="ARBA" id="ARBA00023172"/>
    </source>
</evidence>
<comment type="domain">
    <text evidence="6">Has three domains with a flexible linker between the domains II and III and assumes an 'L' shape. Domain III is highly mobile and contacts RuvB.</text>
</comment>
<dbReference type="GO" id="GO:0006281">
    <property type="term" value="P:DNA repair"/>
    <property type="evidence" value="ECO:0007669"/>
    <property type="project" value="UniProtKB-UniRule"/>
</dbReference>
<dbReference type="InterPro" id="IPR011114">
    <property type="entry name" value="RuvA_C"/>
</dbReference>
<dbReference type="NCBIfam" id="TIGR00084">
    <property type="entry name" value="ruvA"/>
    <property type="match status" value="1"/>
</dbReference>
<evidence type="ECO:0000256" key="1">
    <source>
        <dbReference type="ARBA" id="ARBA00022490"/>
    </source>
</evidence>
<evidence type="ECO:0000313" key="9">
    <source>
        <dbReference type="Proteomes" id="UP000441797"/>
    </source>
</evidence>
<dbReference type="InterPro" id="IPR012340">
    <property type="entry name" value="NA-bd_OB-fold"/>
</dbReference>
<keyword evidence="5 6" id="KW-0234">DNA repair</keyword>
<dbReference type="GO" id="GO:0005737">
    <property type="term" value="C:cytoplasm"/>
    <property type="evidence" value="ECO:0007669"/>
    <property type="project" value="UniProtKB-SubCell"/>
</dbReference>
<keyword evidence="1 6" id="KW-0963">Cytoplasm</keyword>